<dbReference type="InterPro" id="IPR032508">
    <property type="entry name" value="FecR_C"/>
</dbReference>
<dbReference type="PANTHER" id="PTHR30273:SF2">
    <property type="entry name" value="PROTEIN FECR"/>
    <property type="match status" value="1"/>
</dbReference>
<dbReference type="EMBL" id="WRXO01000001">
    <property type="protein sequence ID" value="MVT40191.1"/>
    <property type="molecule type" value="Genomic_DNA"/>
</dbReference>
<evidence type="ECO:0000259" key="3">
    <source>
        <dbReference type="Pfam" id="PF16344"/>
    </source>
</evidence>
<evidence type="ECO:0000259" key="2">
    <source>
        <dbReference type="Pfam" id="PF04773"/>
    </source>
</evidence>
<dbReference type="InterPro" id="IPR012373">
    <property type="entry name" value="Ferrdict_sens_TM"/>
</dbReference>
<dbReference type="Gene3D" id="3.55.50.30">
    <property type="match status" value="1"/>
</dbReference>
<accession>A0A6N8J6D4</accession>
<keyword evidence="1" id="KW-0812">Transmembrane</keyword>
<dbReference type="PANTHER" id="PTHR30273">
    <property type="entry name" value="PERIPLASMIC SIGNAL SENSOR AND SIGMA FACTOR ACTIVATOR FECR-RELATED"/>
    <property type="match status" value="1"/>
</dbReference>
<keyword evidence="1" id="KW-1133">Transmembrane helix</keyword>
<feature type="domain" description="Protein FecR C-terminal" evidence="3">
    <location>
        <begin position="298"/>
        <end position="352"/>
    </location>
</feature>
<protein>
    <submittedName>
        <fullName evidence="4">DUF4974 domain-containing protein</fullName>
    </submittedName>
</protein>
<dbReference type="AlphaFoldDB" id="A0A6N8J6D4"/>
<dbReference type="PIRSF" id="PIRSF018266">
    <property type="entry name" value="FecR"/>
    <property type="match status" value="1"/>
</dbReference>
<feature type="transmembrane region" description="Helical" evidence="1">
    <location>
        <begin position="69"/>
        <end position="87"/>
    </location>
</feature>
<keyword evidence="5" id="KW-1185">Reference proteome</keyword>
<organism evidence="4 5">
    <name type="scientific">Chitinophaga oryziterrae</name>
    <dbReference type="NCBI Taxonomy" id="1031224"/>
    <lineage>
        <taxon>Bacteria</taxon>
        <taxon>Pseudomonadati</taxon>
        <taxon>Bacteroidota</taxon>
        <taxon>Chitinophagia</taxon>
        <taxon>Chitinophagales</taxon>
        <taxon>Chitinophagaceae</taxon>
        <taxon>Chitinophaga</taxon>
    </lineage>
</organism>
<dbReference type="Pfam" id="PF16344">
    <property type="entry name" value="FecR_C"/>
    <property type="match status" value="1"/>
</dbReference>
<dbReference type="GO" id="GO:0016989">
    <property type="term" value="F:sigma factor antagonist activity"/>
    <property type="evidence" value="ECO:0007669"/>
    <property type="project" value="TreeGrafter"/>
</dbReference>
<evidence type="ECO:0000256" key="1">
    <source>
        <dbReference type="SAM" id="Phobius"/>
    </source>
</evidence>
<reference evidence="4 5" key="1">
    <citation type="submission" date="2019-12" db="EMBL/GenBank/DDBJ databases">
        <title>The draft genomic sequence of strain Chitinophaga oryziterrae JCM 16595.</title>
        <authorList>
            <person name="Zhang X."/>
        </authorList>
    </citation>
    <scope>NUCLEOTIDE SEQUENCE [LARGE SCALE GENOMIC DNA]</scope>
    <source>
        <strain evidence="4 5">JCM 16595</strain>
    </source>
</reference>
<sequence>MNENDVLNLFDRYREGKCTPDEIARLESWFLQHSNTSPLPDIAPDFESVGKEIWQNIGIRHPRRRYILILRYAATVLLVVGVSFILFKQTNHKKQIAFDLQPGGNIAVLTLANGKQISLNGANGAVATNPDVLITNDTSTGVVTYKMRTNNNISEVIGMNTIRTPKGGQYQLILPDGSHVFLNAASSLQFPSRFTSSQRKVNLIGEAYFEVVKNTQQPFLVTTEGQQLTVLGTHFNVSAYSGESVITTLAEGSVALLQPSSNLTQLLLPNQQSELLSKGFKIKTVNAVDEIAWKDGMFIFRKTPIAEVLQQLCRWYNVEADFNNLPDTKLNADLSRSATLQDILNVINFTNSSNEGIKIELKDGRRLEISKIK</sequence>
<dbReference type="OrthoDB" id="629393at2"/>
<proteinExistence type="predicted"/>
<keyword evidence="1" id="KW-0472">Membrane</keyword>
<dbReference type="Pfam" id="PF04773">
    <property type="entry name" value="FecR"/>
    <property type="match status" value="1"/>
</dbReference>
<name>A0A6N8J6D4_9BACT</name>
<dbReference type="Gene3D" id="2.60.120.1440">
    <property type="match status" value="1"/>
</dbReference>
<dbReference type="Proteomes" id="UP000468388">
    <property type="component" value="Unassembled WGS sequence"/>
</dbReference>
<evidence type="ECO:0000313" key="5">
    <source>
        <dbReference type="Proteomes" id="UP000468388"/>
    </source>
</evidence>
<feature type="domain" description="FecR protein" evidence="2">
    <location>
        <begin position="161"/>
        <end position="254"/>
    </location>
</feature>
<evidence type="ECO:0000313" key="4">
    <source>
        <dbReference type="EMBL" id="MVT40191.1"/>
    </source>
</evidence>
<gene>
    <name evidence="4" type="ORF">GO495_06330</name>
</gene>
<comment type="caution">
    <text evidence="4">The sequence shown here is derived from an EMBL/GenBank/DDBJ whole genome shotgun (WGS) entry which is preliminary data.</text>
</comment>
<dbReference type="RefSeq" id="WP_157298817.1">
    <property type="nucleotide sequence ID" value="NZ_BAAAZB010000005.1"/>
</dbReference>
<dbReference type="InterPro" id="IPR006860">
    <property type="entry name" value="FecR"/>
</dbReference>